<feature type="transmembrane region" description="Helical" evidence="1">
    <location>
        <begin position="74"/>
        <end position="96"/>
    </location>
</feature>
<dbReference type="EMBL" id="WUUL01000002">
    <property type="protein sequence ID" value="MXQ52897.1"/>
    <property type="molecule type" value="Genomic_DNA"/>
</dbReference>
<keyword evidence="3" id="KW-1185">Reference proteome</keyword>
<reference evidence="2 3" key="1">
    <citation type="submission" date="2019-12" db="EMBL/GenBank/DDBJ databases">
        <title>Whole-genome analyses of novel actinobacteria.</title>
        <authorList>
            <person name="Sahin N."/>
            <person name="Saygin H."/>
        </authorList>
    </citation>
    <scope>NUCLEOTIDE SEQUENCE [LARGE SCALE GENOMIC DNA]</scope>
    <source>
        <strain evidence="2 3">KC615</strain>
    </source>
</reference>
<keyword evidence="1" id="KW-1133">Transmembrane helix</keyword>
<accession>A0A6I4VN28</accession>
<dbReference type="Proteomes" id="UP000430692">
    <property type="component" value="Unassembled WGS sequence"/>
</dbReference>
<proteinExistence type="predicted"/>
<keyword evidence="1" id="KW-0472">Membrane</keyword>
<evidence type="ECO:0000313" key="3">
    <source>
        <dbReference type="Proteomes" id="UP000430692"/>
    </source>
</evidence>
<feature type="transmembrane region" description="Helical" evidence="1">
    <location>
        <begin position="108"/>
        <end position="134"/>
    </location>
</feature>
<evidence type="ECO:0000313" key="2">
    <source>
        <dbReference type="EMBL" id="MXQ52897.1"/>
    </source>
</evidence>
<dbReference type="RefSeq" id="WP_160800238.1">
    <property type="nucleotide sequence ID" value="NZ_WUUL01000002.1"/>
</dbReference>
<dbReference type="AlphaFoldDB" id="A0A6I4VN28"/>
<name>A0A6I4VN28_9BACL</name>
<keyword evidence="1" id="KW-0812">Transmembrane</keyword>
<evidence type="ECO:0000256" key="1">
    <source>
        <dbReference type="SAM" id="Phobius"/>
    </source>
</evidence>
<gene>
    <name evidence="2" type="ORF">GSM42_03940</name>
</gene>
<organism evidence="2 3">
    <name type="scientific">Shimazuella alba</name>
    <dbReference type="NCBI Taxonomy" id="2690964"/>
    <lineage>
        <taxon>Bacteria</taxon>
        <taxon>Bacillati</taxon>
        <taxon>Bacillota</taxon>
        <taxon>Bacilli</taxon>
        <taxon>Bacillales</taxon>
        <taxon>Thermoactinomycetaceae</taxon>
        <taxon>Shimazuella</taxon>
    </lineage>
</organism>
<feature type="transmembrane region" description="Helical" evidence="1">
    <location>
        <begin position="42"/>
        <end position="62"/>
    </location>
</feature>
<sequence>MDIPKEAQQAYTFWILAIVAGMAETIFFVIDSLLKNATSIQGLVMGILIRGIIYTIFIFVTIQMRKRKNWARITLAIGLGIVGTLTLIIDPISWLMEGHAISEAFVGLNVWSILFTLSRIIHIICVFAALFWMFRPNANQYFRAAKYTSVNN</sequence>
<protein>
    <submittedName>
        <fullName evidence="2">Uncharacterized protein</fullName>
    </submittedName>
</protein>
<feature type="transmembrane region" description="Helical" evidence="1">
    <location>
        <begin position="12"/>
        <end position="30"/>
    </location>
</feature>
<comment type="caution">
    <text evidence="2">The sequence shown here is derived from an EMBL/GenBank/DDBJ whole genome shotgun (WGS) entry which is preliminary data.</text>
</comment>